<comment type="caution">
    <text evidence="8">The sequence shown here is derived from an EMBL/GenBank/DDBJ whole genome shotgun (WGS) entry which is preliminary data.</text>
</comment>
<dbReference type="InterPro" id="IPR050979">
    <property type="entry name" value="LD-transpeptidase"/>
</dbReference>
<evidence type="ECO:0000256" key="6">
    <source>
        <dbReference type="PROSITE-ProRule" id="PRU01373"/>
    </source>
</evidence>
<dbReference type="GO" id="GO:0005576">
    <property type="term" value="C:extracellular region"/>
    <property type="evidence" value="ECO:0007669"/>
    <property type="project" value="TreeGrafter"/>
</dbReference>
<reference evidence="8" key="1">
    <citation type="journal article" date="2021" name="PeerJ">
        <title>Extensive microbial diversity within the chicken gut microbiome revealed by metagenomics and culture.</title>
        <authorList>
            <person name="Gilroy R."/>
            <person name="Ravi A."/>
            <person name="Getino M."/>
            <person name="Pursley I."/>
            <person name="Horton D.L."/>
            <person name="Alikhan N.F."/>
            <person name="Baker D."/>
            <person name="Gharbi K."/>
            <person name="Hall N."/>
            <person name="Watson M."/>
            <person name="Adriaenssens E.M."/>
            <person name="Foster-Nyarko E."/>
            <person name="Jarju S."/>
            <person name="Secka A."/>
            <person name="Antonio M."/>
            <person name="Oren A."/>
            <person name="Chaudhuri R.R."/>
            <person name="La Ragione R."/>
            <person name="Hildebrand F."/>
            <person name="Pallen M.J."/>
        </authorList>
    </citation>
    <scope>NUCLEOTIDE SEQUENCE</scope>
    <source>
        <strain evidence="8">CHK183-1962</strain>
    </source>
</reference>
<dbReference type="Gene3D" id="3.10.20.800">
    <property type="match status" value="1"/>
</dbReference>
<dbReference type="GO" id="GO:0071972">
    <property type="term" value="F:peptidoglycan L,D-transpeptidase activity"/>
    <property type="evidence" value="ECO:0007669"/>
    <property type="project" value="TreeGrafter"/>
</dbReference>
<dbReference type="Proteomes" id="UP000886890">
    <property type="component" value="Unassembled WGS sequence"/>
</dbReference>
<evidence type="ECO:0000259" key="7">
    <source>
        <dbReference type="PROSITE" id="PS52029"/>
    </source>
</evidence>
<accession>A0A9D1XC73</accession>
<evidence type="ECO:0000256" key="1">
    <source>
        <dbReference type="ARBA" id="ARBA00004752"/>
    </source>
</evidence>
<evidence type="ECO:0000256" key="2">
    <source>
        <dbReference type="ARBA" id="ARBA00022679"/>
    </source>
</evidence>
<keyword evidence="4 6" id="KW-0573">Peptidoglycan synthesis</keyword>
<dbReference type="InterPro" id="IPR005490">
    <property type="entry name" value="LD_TPept_cat_dom"/>
</dbReference>
<dbReference type="EMBL" id="DXEK01000028">
    <property type="protein sequence ID" value="HIX76342.1"/>
    <property type="molecule type" value="Genomic_DNA"/>
</dbReference>
<evidence type="ECO:0000256" key="5">
    <source>
        <dbReference type="ARBA" id="ARBA00023316"/>
    </source>
</evidence>
<dbReference type="InterPro" id="IPR038063">
    <property type="entry name" value="Transpep_catalytic_dom"/>
</dbReference>
<feature type="active site" description="Proton donor/acceptor" evidence="6">
    <location>
        <position position="412"/>
    </location>
</feature>
<feature type="active site" description="Nucleophile" evidence="6">
    <location>
        <position position="433"/>
    </location>
</feature>
<evidence type="ECO:0000313" key="8">
    <source>
        <dbReference type="EMBL" id="HIX76342.1"/>
    </source>
</evidence>
<keyword evidence="2" id="KW-0808">Transferase</keyword>
<organism evidence="8 9">
    <name type="scientific">Candidatus Fusicatenibacter merdavium</name>
    <dbReference type="NCBI Taxonomy" id="2838600"/>
    <lineage>
        <taxon>Bacteria</taxon>
        <taxon>Bacillati</taxon>
        <taxon>Bacillota</taxon>
        <taxon>Clostridia</taxon>
        <taxon>Lachnospirales</taxon>
        <taxon>Lachnospiraceae</taxon>
        <taxon>Fusicatenibacter</taxon>
    </lineage>
</organism>
<protein>
    <submittedName>
        <fullName evidence="8">L,D-transpeptidase/peptidoglycan binding protein</fullName>
    </submittedName>
</protein>
<name>A0A9D1XC73_9FIRM</name>
<gene>
    <name evidence="8" type="ORF">H9734_01900</name>
</gene>
<sequence>MSKKKKAAVGIAGAVVLAAAGAYLGVSYYYSSHFFPKTVINGLNCAGLSVDQVKDKIQSQILSYTLTLEERGGQTEQLTGDQLQLKYVDDKKVEALMEEQNPFTWPVYIFKQNNHEMAANISYSAETVTQVLDGLQCFQPENVTAPENAKITDNGTAFEITPEVEGNTLKREETETAVKEAIDTGKTTLNLEEAELYESPSIRSDDETLNNQMDQMNTLTAANITYDFVDQQFVVNRDVLKEWLIQDSDGNYVIDETQAAAWVKHMAYETDTFGLAHTFQTSLGPTIELKGGGDYGWVINKDKTTAALMEAINAGTQGTLEPVYLYSANDRSSNDIGGTYVEICISQQKMWCYKDGQLVVETPVVTGSHATGYDTPAGSVWAIDAKKRDADFTLYTAHVTFWLPFNDQVGIHDSSWRTDYGGDIYLTSGSHGCINTPYDAAEKIFNTVGIGDPVIVYYSLDDVVGPQPTQKNTQDTAIAN</sequence>
<dbReference type="Pfam" id="PF03734">
    <property type="entry name" value="YkuD"/>
    <property type="match status" value="1"/>
</dbReference>
<dbReference type="PANTHER" id="PTHR30582:SF33">
    <property type="entry name" value="EXPORTED PROTEIN"/>
    <property type="match status" value="1"/>
</dbReference>
<dbReference type="Gene3D" id="2.40.440.10">
    <property type="entry name" value="L,D-transpeptidase catalytic domain-like"/>
    <property type="match status" value="1"/>
</dbReference>
<keyword evidence="3 6" id="KW-0133">Cell shape</keyword>
<proteinExistence type="predicted"/>
<dbReference type="SUPFAM" id="SSF141523">
    <property type="entry name" value="L,D-transpeptidase catalytic domain-like"/>
    <property type="match status" value="1"/>
</dbReference>
<feature type="domain" description="L,D-TPase catalytic" evidence="7">
    <location>
        <begin position="339"/>
        <end position="457"/>
    </location>
</feature>
<dbReference type="GO" id="GO:0016740">
    <property type="term" value="F:transferase activity"/>
    <property type="evidence" value="ECO:0007669"/>
    <property type="project" value="UniProtKB-KW"/>
</dbReference>
<dbReference type="SUPFAM" id="SSF143985">
    <property type="entry name" value="L,D-transpeptidase pre-catalytic domain-like"/>
    <property type="match status" value="1"/>
</dbReference>
<dbReference type="Pfam" id="PF12229">
    <property type="entry name" value="PG_binding_4"/>
    <property type="match status" value="1"/>
</dbReference>
<dbReference type="AlphaFoldDB" id="A0A9D1XC73"/>
<dbReference type="GO" id="GO:0008360">
    <property type="term" value="P:regulation of cell shape"/>
    <property type="evidence" value="ECO:0007669"/>
    <property type="project" value="UniProtKB-UniRule"/>
</dbReference>
<comment type="pathway">
    <text evidence="1 6">Cell wall biogenesis; peptidoglycan biosynthesis.</text>
</comment>
<dbReference type="GO" id="GO:0071555">
    <property type="term" value="P:cell wall organization"/>
    <property type="evidence" value="ECO:0007669"/>
    <property type="project" value="UniProtKB-UniRule"/>
</dbReference>
<dbReference type="PANTHER" id="PTHR30582">
    <property type="entry name" value="L,D-TRANSPEPTIDASE"/>
    <property type="match status" value="1"/>
</dbReference>
<dbReference type="InterPro" id="IPR038054">
    <property type="entry name" value="LD_TPept-like_central_sf"/>
</dbReference>
<dbReference type="InterPro" id="IPR022029">
    <property type="entry name" value="YoaR-like_PG-bd"/>
</dbReference>
<evidence type="ECO:0000256" key="3">
    <source>
        <dbReference type="ARBA" id="ARBA00022960"/>
    </source>
</evidence>
<evidence type="ECO:0000313" key="9">
    <source>
        <dbReference type="Proteomes" id="UP000886890"/>
    </source>
</evidence>
<reference evidence="8" key="2">
    <citation type="submission" date="2021-04" db="EMBL/GenBank/DDBJ databases">
        <authorList>
            <person name="Gilroy R."/>
        </authorList>
    </citation>
    <scope>NUCLEOTIDE SEQUENCE</scope>
    <source>
        <strain evidence="8">CHK183-1962</strain>
    </source>
</reference>
<dbReference type="PROSITE" id="PS52029">
    <property type="entry name" value="LD_TPASE"/>
    <property type="match status" value="1"/>
</dbReference>
<dbReference type="GO" id="GO:0018104">
    <property type="term" value="P:peptidoglycan-protein cross-linking"/>
    <property type="evidence" value="ECO:0007669"/>
    <property type="project" value="TreeGrafter"/>
</dbReference>
<dbReference type="CDD" id="cd16913">
    <property type="entry name" value="YkuD_like"/>
    <property type="match status" value="1"/>
</dbReference>
<keyword evidence="5 6" id="KW-0961">Cell wall biogenesis/degradation</keyword>
<evidence type="ECO:0000256" key="4">
    <source>
        <dbReference type="ARBA" id="ARBA00022984"/>
    </source>
</evidence>